<reference evidence="1 2" key="1">
    <citation type="submission" date="2016-10" db="EMBL/GenBank/DDBJ databases">
        <authorList>
            <person name="de Groot N.N."/>
        </authorList>
    </citation>
    <scope>NUCLEOTIDE SEQUENCE [LARGE SCALE GENOMIC DNA]</scope>
    <source>
        <strain evidence="1 2">DSM 26130</strain>
    </source>
</reference>
<dbReference type="Proteomes" id="UP000198598">
    <property type="component" value="Unassembled WGS sequence"/>
</dbReference>
<accession>A0A1I1MWM1</accession>
<evidence type="ECO:0000313" key="2">
    <source>
        <dbReference type="Proteomes" id="UP000198598"/>
    </source>
</evidence>
<keyword evidence="2" id="KW-1185">Reference proteome</keyword>
<organism evidence="1 2">
    <name type="scientific">Spirosoma endophyticum</name>
    <dbReference type="NCBI Taxonomy" id="662367"/>
    <lineage>
        <taxon>Bacteria</taxon>
        <taxon>Pseudomonadati</taxon>
        <taxon>Bacteroidota</taxon>
        <taxon>Cytophagia</taxon>
        <taxon>Cytophagales</taxon>
        <taxon>Cytophagaceae</taxon>
        <taxon>Spirosoma</taxon>
    </lineage>
</organism>
<dbReference type="RefSeq" id="WP_093824932.1">
    <property type="nucleotide sequence ID" value="NZ_FOLQ01000002.1"/>
</dbReference>
<dbReference type="OrthoDB" id="853993at2"/>
<name>A0A1I1MWM1_9BACT</name>
<gene>
    <name evidence="1" type="ORF">SAMN05216167_102747</name>
</gene>
<protein>
    <submittedName>
        <fullName evidence="1">Uncharacterized protein</fullName>
    </submittedName>
</protein>
<sequence length="65" mass="7227">MRYVTPYHYAKLCGLTRQAIYNRIKAGTLSVVLLEGPVGEPIRYIDVEACPPGRKPWGGGRPRKG</sequence>
<proteinExistence type="predicted"/>
<evidence type="ECO:0000313" key="1">
    <source>
        <dbReference type="EMBL" id="SFC89797.1"/>
    </source>
</evidence>
<dbReference type="EMBL" id="FOLQ01000002">
    <property type="protein sequence ID" value="SFC89797.1"/>
    <property type="molecule type" value="Genomic_DNA"/>
</dbReference>
<dbReference type="AlphaFoldDB" id="A0A1I1MWM1"/>